<organism evidence="1 2">
    <name type="scientific">Saccharomyces cerevisiae (strain Lalvin EC1118 / Prise de mousse)</name>
    <name type="common">Baker's yeast</name>
    <dbReference type="NCBI Taxonomy" id="643680"/>
    <lineage>
        <taxon>Eukaryota</taxon>
        <taxon>Fungi</taxon>
        <taxon>Dikarya</taxon>
        <taxon>Ascomycota</taxon>
        <taxon>Saccharomycotina</taxon>
        <taxon>Saccharomycetes</taxon>
        <taxon>Saccharomycetales</taxon>
        <taxon>Saccharomycetaceae</taxon>
        <taxon>Saccharomyces</taxon>
    </lineage>
</organism>
<evidence type="ECO:0000313" key="2">
    <source>
        <dbReference type="Proteomes" id="UP000000286"/>
    </source>
</evidence>
<evidence type="ECO:0000313" key="1">
    <source>
        <dbReference type="EMBL" id="CAY79745.1"/>
    </source>
</evidence>
<dbReference type="HOGENOM" id="CLU_3070473_0_0_1"/>
<name>C8Z8M9_YEAS8</name>
<dbReference type="Proteomes" id="UP000000286">
    <property type="component" value="Chromosome VII"/>
</dbReference>
<proteinExistence type="predicted"/>
<gene>
    <name evidence="1" type="ORF">EC1118_1G1_2828g</name>
</gene>
<reference evidence="1 2" key="1">
    <citation type="journal article" date="2009" name="Proc. Natl. Acad. Sci. U.S.A.">
        <title>Eukaryote-to-eukaryote gene transfer events revealed by the genome sequence of the wine yeast Saccharomyces cerevisiae EC1118.</title>
        <authorList>
            <person name="Novo M."/>
            <person name="Bigey F."/>
            <person name="Beyne E."/>
            <person name="Galeote V."/>
            <person name="Gavory F."/>
            <person name="Mallet S."/>
            <person name="Cambot B."/>
            <person name="Legras J.L."/>
            <person name="Wincker P."/>
            <person name="Casaregola S."/>
            <person name="Dequin S."/>
        </authorList>
    </citation>
    <scope>NUCLEOTIDE SEQUENCE [LARGE SCALE GENOMIC DNA]</scope>
    <source>
        <strain evidence="2">Lalvin EC1118 / Prise de mousse</strain>
    </source>
</reference>
<dbReference type="AlphaFoldDB" id="C8Z8M9"/>
<accession>C8Z8M9</accession>
<dbReference type="EMBL" id="FN393070">
    <property type="protein sequence ID" value="CAY79745.1"/>
    <property type="molecule type" value="Genomic_DNA"/>
</dbReference>
<sequence>MRNLHHLRVRHEAHSTHHLWMWKHLRRRAISKLRILRNFIRKCIRGGVFLWII</sequence>
<protein>
    <submittedName>
        <fullName evidence="1">EC1118_1G1_2828p</fullName>
    </submittedName>
</protein>